<evidence type="ECO:0000256" key="1">
    <source>
        <dbReference type="SAM" id="MobiDB-lite"/>
    </source>
</evidence>
<dbReference type="Proteomes" id="UP000481861">
    <property type="component" value="Unassembled WGS sequence"/>
</dbReference>
<feature type="region of interest" description="Disordered" evidence="1">
    <location>
        <begin position="397"/>
        <end position="419"/>
    </location>
</feature>
<feature type="compositionally biased region" description="Polar residues" evidence="1">
    <location>
        <begin position="92"/>
        <end position="107"/>
    </location>
</feature>
<proteinExistence type="predicted"/>
<feature type="region of interest" description="Disordered" evidence="1">
    <location>
        <begin position="75"/>
        <end position="107"/>
    </location>
</feature>
<organism evidence="2 3">
    <name type="scientific">Massariosphaeria phaeospora</name>
    <dbReference type="NCBI Taxonomy" id="100035"/>
    <lineage>
        <taxon>Eukaryota</taxon>
        <taxon>Fungi</taxon>
        <taxon>Dikarya</taxon>
        <taxon>Ascomycota</taxon>
        <taxon>Pezizomycotina</taxon>
        <taxon>Dothideomycetes</taxon>
        <taxon>Pleosporomycetidae</taxon>
        <taxon>Pleosporales</taxon>
        <taxon>Pleosporales incertae sedis</taxon>
        <taxon>Massariosphaeria</taxon>
    </lineage>
</organism>
<keyword evidence="3" id="KW-1185">Reference proteome</keyword>
<name>A0A7C8I4X9_9PLEO</name>
<reference evidence="2 3" key="1">
    <citation type="submission" date="2020-01" db="EMBL/GenBank/DDBJ databases">
        <authorList>
            <consortium name="DOE Joint Genome Institute"/>
            <person name="Haridas S."/>
            <person name="Albert R."/>
            <person name="Binder M."/>
            <person name="Bloem J."/>
            <person name="Labutti K."/>
            <person name="Salamov A."/>
            <person name="Andreopoulos B."/>
            <person name="Baker S.E."/>
            <person name="Barry K."/>
            <person name="Bills G."/>
            <person name="Bluhm B.H."/>
            <person name="Cannon C."/>
            <person name="Castanera R."/>
            <person name="Culley D.E."/>
            <person name="Daum C."/>
            <person name="Ezra D."/>
            <person name="Gonzalez J.B."/>
            <person name="Henrissat B."/>
            <person name="Kuo A."/>
            <person name="Liang C."/>
            <person name="Lipzen A."/>
            <person name="Lutzoni F."/>
            <person name="Magnuson J."/>
            <person name="Mondo S."/>
            <person name="Nolan M."/>
            <person name="Ohm R."/>
            <person name="Pangilinan J."/>
            <person name="Park H.-J.H."/>
            <person name="Ramirez L."/>
            <person name="Alfaro M."/>
            <person name="Sun H."/>
            <person name="Tritt A."/>
            <person name="Yoshinaga Y."/>
            <person name="Zwiers L.-H.L."/>
            <person name="Turgeon B.G."/>
            <person name="Goodwin S.B."/>
            <person name="Spatafora J.W."/>
            <person name="Crous P.W."/>
            <person name="Grigoriev I.V."/>
        </authorList>
    </citation>
    <scope>NUCLEOTIDE SEQUENCE [LARGE SCALE GENOMIC DNA]</scope>
    <source>
        <strain evidence="2 3">CBS 611.86</strain>
    </source>
</reference>
<evidence type="ECO:0000313" key="3">
    <source>
        <dbReference type="Proteomes" id="UP000481861"/>
    </source>
</evidence>
<feature type="compositionally biased region" description="Polar residues" evidence="1">
    <location>
        <begin position="399"/>
        <end position="419"/>
    </location>
</feature>
<accession>A0A7C8I4X9</accession>
<dbReference type="OrthoDB" id="3801250at2759"/>
<comment type="caution">
    <text evidence="2">The sequence shown here is derived from an EMBL/GenBank/DDBJ whole genome shotgun (WGS) entry which is preliminary data.</text>
</comment>
<feature type="compositionally biased region" description="Basic and acidic residues" evidence="1">
    <location>
        <begin position="28"/>
        <end position="37"/>
    </location>
</feature>
<evidence type="ECO:0000313" key="2">
    <source>
        <dbReference type="EMBL" id="KAF2868231.1"/>
    </source>
</evidence>
<protein>
    <submittedName>
        <fullName evidence="2">Uncharacterized protein</fullName>
    </submittedName>
</protein>
<dbReference type="EMBL" id="JAADJZ010000020">
    <property type="protein sequence ID" value="KAF2868231.1"/>
    <property type="molecule type" value="Genomic_DNA"/>
</dbReference>
<sequence length="419" mass="46333">MPLSGLGLDARNVAFPTSSPSSAILKDSAPRRSHEGTDRISLSWITDNNKSNTDVDPSFFPTVENIAKAENHGYLTPTGSALGPGAPVQLNHHASAQSDPVQQETTNLPGIDEDRLYAQQQLQDAREELLGMRFALRARRTALTGLRQSAGAAEGALLSHLRNIFRAQGIPMQEDLEKDYKSLVAMRNKLGASDVEYDEAEQKYNREEWRYTQKEGDFVESLADDGPSFEGSQRTKERLVEAESLTRFATGNEETQSRAVEDSAAQREISAILELARSASLPELQRSIGNIQSTKHDVSSMETSRLVPASLPDLTPKMDLGYRRRTPSFSNSESALSQSRRVWPEMAQRIESWVLDTVQSSPLKHERLRYDPSQKGLTNSSHTDFAQEKDFQIGVMAGSESSNTTLTARQLRPQGNGTV</sequence>
<dbReference type="AlphaFoldDB" id="A0A7C8I4X9"/>
<gene>
    <name evidence="2" type="ORF">BDV95DRAFT_610199</name>
</gene>
<feature type="region of interest" description="Disordered" evidence="1">
    <location>
        <begin position="1"/>
        <end position="37"/>
    </location>
</feature>